<dbReference type="InterPro" id="IPR036691">
    <property type="entry name" value="Endo/exonu/phosph_ase_sf"/>
</dbReference>
<keyword evidence="2" id="KW-0175">Coiled coil</keyword>
<dbReference type="SMART" id="SM00343">
    <property type="entry name" value="ZnF_C2HC"/>
    <property type="match status" value="2"/>
</dbReference>
<accession>A0ABM3GI79</accession>
<evidence type="ECO:0000259" key="4">
    <source>
        <dbReference type="PROSITE" id="PS50158"/>
    </source>
</evidence>
<feature type="domain" description="CCHC-type" evidence="4">
    <location>
        <begin position="820"/>
        <end position="833"/>
    </location>
</feature>
<dbReference type="PROSITE" id="PS50878">
    <property type="entry name" value="RT_POL"/>
    <property type="match status" value="1"/>
</dbReference>
<sequence length="1820" mass="197166">MCTWDAVGASGAISQRLANEGVGPDRPGLRVKSVPLPGLCGVLRVKVSPRNFGSLAKVPGNHMSKVGEPLLAADWSQSGSQTSDPGRMCGGLPAKLNKQRIGDAGQEGESAGAQDNAPRRPMSGEGPSTHRGNDTPEPGGGEEPLFTASDATPLPQRNKRKGEELTPPDGRPGSEEELFQPRQLGEKAGCVQREGPPRQSELSTTEDDPGEGASSEQEEEGRMRRGLRPKGKKRRKATPNAKPSEGPGGMANEGSERDEPGPSTRPATGPAPPAPTTSRQPKPQRRTAASSLEGSPEGVGPVEYRVMSAADLGAQIREWLEETDAIRAKCRSISGRLSGDIKKRLSWAKEALLTLTGKAVSAYDPAPLRARNTELSTQLRKAEREKEEAQRELAEVKRELERAKEQAVDRSVTTYARVTRDGGAGGGARATSRADKTGQGRALTPLDVRAAKSRHEGLDPAAETPTPGSAPDSGLRLTEAELGLLPASLRERETALERQLTSIGEVWKELRKMSRQIQLLGDMDRGRVSQTPVEPEPPATTSGIIETRGGATDTPREGGEDGWTTVGNGRRNPRRDQGEATRAEPPAGAPVAARQTAARPTGGRQREGNANAQVTVAKKNASRRPPRSAAVAIKGTGDNVNYGDILRRAREKISLTELEMPATKIRRSANGGVLIEVAGPDGAQKADVLAAHLGEMTRAEYGDAVRISRPTTKGEIRVLGMDDSVTAEELAAIIAATGGCGIEAVKVGPLREMTNGLRSAWVQCPLGAATKIAAKGKIPVGWTTVRVNLLEARPRQCFRCWEFGHIGVTCKAPKARGAACYRCGGEGHQARTCTAAPRCAICAERGGNSAHRMGSGQCPAVEERGRRPAAVTNRNGQAAPREAVRSADRNQGVIVGGDFNARSPAWDPTGANRRGEILESWAASLGLCLLNTGATATCVRPQGCSVVDTTWATPGLAVRVRGWRVLAGIENLSDHRYIAFEVGDRPQTGEPPPNRGTTGHRWNLNKFKEERFHESLALQLAWGPTGPDRMTANGLARWIGQAMIEACDAAAPRSRPPPHRKSVHWWTDEVAELRRACIRTRRRMTRRDHTLRAGSLWEAEYKEAKRKLREGIKAAKARAWQDLISAVETDPWGLLYRMVFNRLRGSSPGLTETLDPAITERLLSSLFPHRASRGEDQREEEAEARGEEGWRDEWAVSPEEVRTALKKGGQRNTAPGLDGVKGKIWAIVPDDMVALLAQCYSKCLQEGEVPRDWKTARLVLIPKGGSMAGDPLPKVRPICLLSEISKGFERVVVERLKGWMAENPAADLAEGQYGFREGRATCDALLRVRGFVEGAWSREGGVAIAVSLDVANVFNSVPWGAILAALKDREVPRYLRRVTGSYLSDREVIFSAPGGTTRRYPVRAGVPQGSVLGPLLWNLCFDGVLRARREEGCDVLCYADDTLVLSSAGDMATAIVLAEVQVATVVRRINRLGLTVSATKTQVVAFTKGREWRHWATQNPCLRVGGEEVAISSYMQYLGITLDAQLNFREHFARVESKVAKSTRALFRLMPNLRGPTEQRRRLYAEVIYAIILYGAPAWSDATSDRAVKRRLQRMQRTVQIRVASAYRTVSLVAASMLTRSPPLDLVARARARTFQSVREQQRAGGTNAAGKRALAALERAAVAREWRTDLSRPNLPSGRLRGAILANWEEWLSAEHGGVTFHLTQIATGHGCFESYLHRIGRAADPVCKQCGGAVDTAEHTVEACPAWETERERLRGATGADLTLPALVKAMTRSREGWAAVSRFASAIMREKEQAERMRQRGLARAAERVSSDTGSGG</sequence>
<feature type="region of interest" description="Disordered" evidence="3">
    <location>
        <begin position="418"/>
        <end position="442"/>
    </location>
</feature>
<dbReference type="SUPFAM" id="SSF56219">
    <property type="entry name" value="DNase I-like"/>
    <property type="match status" value="1"/>
</dbReference>
<dbReference type="CDD" id="cd01650">
    <property type="entry name" value="RT_nLTR_like"/>
    <property type="match status" value="1"/>
</dbReference>
<dbReference type="InterPro" id="IPR000477">
    <property type="entry name" value="RT_dom"/>
</dbReference>
<name>A0ABM3GI79_NEOLC</name>
<dbReference type="SUPFAM" id="SSF56672">
    <property type="entry name" value="DNA/RNA polymerases"/>
    <property type="match status" value="1"/>
</dbReference>
<evidence type="ECO:0000313" key="7">
    <source>
        <dbReference type="RefSeq" id="XP_046599989.1"/>
    </source>
</evidence>
<dbReference type="InterPro" id="IPR001878">
    <property type="entry name" value="Znf_CCHC"/>
</dbReference>
<dbReference type="InterPro" id="IPR043502">
    <property type="entry name" value="DNA/RNA_pol_sf"/>
</dbReference>
<gene>
    <name evidence="7" type="primary">LOC124295148</name>
</gene>
<keyword evidence="6" id="KW-1185">Reference proteome</keyword>
<dbReference type="Pfam" id="PF00078">
    <property type="entry name" value="RVT_1"/>
    <property type="match status" value="1"/>
</dbReference>
<feature type="compositionally biased region" description="Polar residues" evidence="3">
    <location>
        <begin position="75"/>
        <end position="84"/>
    </location>
</feature>
<dbReference type="Gene3D" id="4.10.60.10">
    <property type="entry name" value="Zinc finger, CCHC-type"/>
    <property type="match status" value="1"/>
</dbReference>
<feature type="region of interest" description="Disordered" evidence="3">
    <location>
        <begin position="853"/>
        <end position="879"/>
    </location>
</feature>
<keyword evidence="1" id="KW-0479">Metal-binding</keyword>
<dbReference type="InterPro" id="IPR005135">
    <property type="entry name" value="Endo/exonuclease/phosphatase"/>
</dbReference>
<reference evidence="7" key="1">
    <citation type="submission" date="2025-08" db="UniProtKB">
        <authorList>
            <consortium name="RefSeq"/>
        </authorList>
    </citation>
    <scope>IDENTIFICATION</scope>
    <source>
        <tissue evidence="7">Thorax and Abdomen</tissue>
    </source>
</reference>
<feature type="region of interest" description="Disordered" evidence="3">
    <location>
        <begin position="454"/>
        <end position="474"/>
    </location>
</feature>
<feature type="compositionally biased region" description="Basic and acidic residues" evidence="3">
    <location>
        <begin position="1183"/>
        <end position="1193"/>
    </location>
</feature>
<protein>
    <submittedName>
        <fullName evidence="7">Uncharacterized protein LOC124295148</fullName>
    </submittedName>
</protein>
<feature type="region of interest" description="Disordered" evidence="3">
    <location>
        <begin position="1169"/>
        <end position="1193"/>
    </location>
</feature>
<feature type="coiled-coil region" evidence="2">
    <location>
        <begin position="372"/>
        <end position="410"/>
    </location>
</feature>
<evidence type="ECO:0000259" key="5">
    <source>
        <dbReference type="PROSITE" id="PS50878"/>
    </source>
</evidence>
<dbReference type="Gene3D" id="3.60.10.10">
    <property type="entry name" value="Endonuclease/exonuclease/phosphatase"/>
    <property type="match status" value="1"/>
</dbReference>
<keyword evidence="1" id="KW-0862">Zinc</keyword>
<feature type="region of interest" description="Disordered" evidence="3">
    <location>
        <begin position="102"/>
        <end position="301"/>
    </location>
</feature>
<feature type="region of interest" description="Disordered" evidence="3">
    <location>
        <begin position="523"/>
        <end position="629"/>
    </location>
</feature>
<dbReference type="PROSITE" id="PS50158">
    <property type="entry name" value="ZF_CCHC"/>
    <property type="match status" value="1"/>
</dbReference>
<dbReference type="Proteomes" id="UP000829291">
    <property type="component" value="Chromosome 6"/>
</dbReference>
<organism evidence="6 7">
    <name type="scientific">Neodiprion lecontei</name>
    <name type="common">Redheaded pine sawfly</name>
    <dbReference type="NCBI Taxonomy" id="441921"/>
    <lineage>
        <taxon>Eukaryota</taxon>
        <taxon>Metazoa</taxon>
        <taxon>Ecdysozoa</taxon>
        <taxon>Arthropoda</taxon>
        <taxon>Hexapoda</taxon>
        <taxon>Insecta</taxon>
        <taxon>Pterygota</taxon>
        <taxon>Neoptera</taxon>
        <taxon>Endopterygota</taxon>
        <taxon>Hymenoptera</taxon>
        <taxon>Tenthredinoidea</taxon>
        <taxon>Diprionidae</taxon>
        <taxon>Diprioninae</taxon>
        <taxon>Neodiprion</taxon>
    </lineage>
</organism>
<evidence type="ECO:0000256" key="1">
    <source>
        <dbReference type="PROSITE-ProRule" id="PRU00047"/>
    </source>
</evidence>
<feature type="compositionally biased region" description="Basic residues" evidence="3">
    <location>
        <begin position="224"/>
        <end position="237"/>
    </location>
</feature>
<feature type="region of interest" description="Disordered" evidence="3">
    <location>
        <begin position="1801"/>
        <end position="1820"/>
    </location>
</feature>
<dbReference type="GeneID" id="124295148"/>
<feature type="domain" description="Reverse transcriptase" evidence="5">
    <location>
        <begin position="1242"/>
        <end position="1522"/>
    </location>
</feature>
<keyword evidence="1" id="KW-0863">Zinc-finger</keyword>
<dbReference type="RefSeq" id="XP_046599989.1">
    <property type="nucleotide sequence ID" value="XM_046744033.1"/>
</dbReference>
<dbReference type="Pfam" id="PF14529">
    <property type="entry name" value="Exo_endo_phos_2"/>
    <property type="match status" value="1"/>
</dbReference>
<dbReference type="SUPFAM" id="SSF57756">
    <property type="entry name" value="Retrovirus zinc finger-like domains"/>
    <property type="match status" value="1"/>
</dbReference>
<dbReference type="PANTHER" id="PTHR19446">
    <property type="entry name" value="REVERSE TRANSCRIPTASES"/>
    <property type="match status" value="1"/>
</dbReference>
<feature type="region of interest" description="Disordered" evidence="3">
    <location>
        <begin position="75"/>
        <end position="94"/>
    </location>
</feature>
<evidence type="ECO:0000256" key="3">
    <source>
        <dbReference type="SAM" id="MobiDB-lite"/>
    </source>
</evidence>
<evidence type="ECO:0000256" key="2">
    <source>
        <dbReference type="SAM" id="Coils"/>
    </source>
</evidence>
<evidence type="ECO:0000313" key="6">
    <source>
        <dbReference type="Proteomes" id="UP000829291"/>
    </source>
</evidence>
<proteinExistence type="predicted"/>
<dbReference type="InterPro" id="IPR036875">
    <property type="entry name" value="Znf_CCHC_sf"/>
</dbReference>